<dbReference type="InterPro" id="IPR011333">
    <property type="entry name" value="SKP1/BTB/POZ_sf"/>
</dbReference>
<dbReference type="InterPro" id="IPR000210">
    <property type="entry name" value="BTB/POZ_dom"/>
</dbReference>
<evidence type="ECO:0000313" key="3">
    <source>
        <dbReference type="EMBL" id="KZT64426.1"/>
    </source>
</evidence>
<dbReference type="Gene3D" id="3.30.710.10">
    <property type="entry name" value="Potassium Channel Kv1.1, Chain A"/>
    <property type="match status" value="1"/>
</dbReference>
<dbReference type="EMBL" id="KV429129">
    <property type="protein sequence ID" value="KZT64426.1"/>
    <property type="molecule type" value="Genomic_DNA"/>
</dbReference>
<keyword evidence="4" id="KW-1185">Reference proteome</keyword>
<dbReference type="OrthoDB" id="3036049at2759"/>
<protein>
    <recommendedName>
        <fullName evidence="2">BTB domain-containing protein</fullName>
    </recommendedName>
</protein>
<gene>
    <name evidence="3" type="ORF">DAEQUDRAFT_732659</name>
</gene>
<dbReference type="Proteomes" id="UP000076727">
    <property type="component" value="Unassembled WGS sequence"/>
</dbReference>
<feature type="region of interest" description="Disordered" evidence="1">
    <location>
        <begin position="1"/>
        <end position="26"/>
    </location>
</feature>
<organism evidence="3 4">
    <name type="scientific">Daedalea quercina L-15889</name>
    <dbReference type="NCBI Taxonomy" id="1314783"/>
    <lineage>
        <taxon>Eukaryota</taxon>
        <taxon>Fungi</taxon>
        <taxon>Dikarya</taxon>
        <taxon>Basidiomycota</taxon>
        <taxon>Agaricomycotina</taxon>
        <taxon>Agaricomycetes</taxon>
        <taxon>Polyporales</taxon>
        <taxon>Fomitopsis</taxon>
    </lineage>
</organism>
<accession>A0A165LHI9</accession>
<proteinExistence type="predicted"/>
<sequence length="354" mass="39889">MSETSHLRAAESSPPRKRTRVETDSGITNEVKRESFTRDEKFWYDDGNIVVVAEDVGFRLYKGLLARQSDVFRDMFDLPQPASDGSRDDALVDCAVVHVADSPAEIRSLLRVLLDGRRYMQRFDIDFEDVANCIRLGHKYAIMDLLEDSMREFKCYFPVDFKSWDTKYELPKPIHPVVAVNLARLTNTPSILPAALYLCCQMDGAELSSCAYTGDSRNAVSQVDLARCINGKAKLCTRAAHMIREIFAPIENASCSVSDNRCKLSLSEKQLEWSNASELDGRDCDLLRSWGSYIRRHDRKIRPKPASPMCASCIAALCQREKAVRKGLWSDLPELCGLEKDDEDKSTDGSEHSG</sequence>
<reference evidence="3 4" key="1">
    <citation type="journal article" date="2016" name="Mol. Biol. Evol.">
        <title>Comparative Genomics of Early-Diverging Mushroom-Forming Fungi Provides Insights into the Origins of Lignocellulose Decay Capabilities.</title>
        <authorList>
            <person name="Nagy L.G."/>
            <person name="Riley R."/>
            <person name="Tritt A."/>
            <person name="Adam C."/>
            <person name="Daum C."/>
            <person name="Floudas D."/>
            <person name="Sun H."/>
            <person name="Yadav J.S."/>
            <person name="Pangilinan J."/>
            <person name="Larsson K.H."/>
            <person name="Matsuura K."/>
            <person name="Barry K."/>
            <person name="Labutti K."/>
            <person name="Kuo R."/>
            <person name="Ohm R.A."/>
            <person name="Bhattacharya S.S."/>
            <person name="Shirouzu T."/>
            <person name="Yoshinaga Y."/>
            <person name="Martin F.M."/>
            <person name="Grigoriev I.V."/>
            <person name="Hibbett D.S."/>
        </authorList>
    </citation>
    <scope>NUCLEOTIDE SEQUENCE [LARGE SCALE GENOMIC DNA]</scope>
    <source>
        <strain evidence="3 4">L-15889</strain>
    </source>
</reference>
<name>A0A165LHI9_9APHY</name>
<dbReference type="STRING" id="1314783.A0A165LHI9"/>
<dbReference type="PROSITE" id="PS50097">
    <property type="entry name" value="BTB"/>
    <property type="match status" value="1"/>
</dbReference>
<feature type="domain" description="BTB" evidence="2">
    <location>
        <begin position="47"/>
        <end position="122"/>
    </location>
</feature>
<dbReference type="AlphaFoldDB" id="A0A165LHI9"/>
<evidence type="ECO:0000313" key="4">
    <source>
        <dbReference type="Proteomes" id="UP000076727"/>
    </source>
</evidence>
<evidence type="ECO:0000259" key="2">
    <source>
        <dbReference type="PROSITE" id="PS50097"/>
    </source>
</evidence>
<evidence type="ECO:0000256" key="1">
    <source>
        <dbReference type="SAM" id="MobiDB-lite"/>
    </source>
</evidence>